<sequence length="100" mass="11080">MKVGLLSANFAEKVLHPVEDWKKPLFPAIVVHCCGRGELAKMNRRRPKPESLCSKYGAPNRVTKSPVDLRAVLCFLPPTGLTMPVSHPAPPLLNIEFDHV</sequence>
<dbReference type="Proteomes" id="UP000317178">
    <property type="component" value="Chromosome"/>
</dbReference>
<evidence type="ECO:0000313" key="1">
    <source>
        <dbReference type="EMBL" id="QDU79277.1"/>
    </source>
</evidence>
<name>A0A518CJA0_9PLAN</name>
<protein>
    <submittedName>
        <fullName evidence="1">Uncharacterized protein</fullName>
    </submittedName>
</protein>
<proteinExistence type="predicted"/>
<dbReference type="RefSeq" id="WP_144993756.1">
    <property type="nucleotide sequence ID" value="NZ_CP036281.1"/>
</dbReference>
<accession>A0A518CJA0</accession>
<dbReference type="AlphaFoldDB" id="A0A518CJA0"/>
<keyword evidence="2" id="KW-1185">Reference proteome</keyword>
<dbReference type="EMBL" id="CP036281">
    <property type="protein sequence ID" value="QDU79277.1"/>
    <property type="molecule type" value="Genomic_DNA"/>
</dbReference>
<dbReference type="KEGG" id="plon:Pla110_09830"/>
<gene>
    <name evidence="1" type="ORF">Pla110_09830</name>
</gene>
<evidence type="ECO:0000313" key="2">
    <source>
        <dbReference type="Proteomes" id="UP000317178"/>
    </source>
</evidence>
<reference evidence="1 2" key="1">
    <citation type="submission" date="2019-02" db="EMBL/GenBank/DDBJ databases">
        <title>Deep-cultivation of Planctomycetes and their phenomic and genomic characterization uncovers novel biology.</title>
        <authorList>
            <person name="Wiegand S."/>
            <person name="Jogler M."/>
            <person name="Boedeker C."/>
            <person name="Pinto D."/>
            <person name="Vollmers J."/>
            <person name="Rivas-Marin E."/>
            <person name="Kohn T."/>
            <person name="Peeters S.H."/>
            <person name="Heuer A."/>
            <person name="Rast P."/>
            <person name="Oberbeckmann S."/>
            <person name="Bunk B."/>
            <person name="Jeske O."/>
            <person name="Meyerdierks A."/>
            <person name="Storesund J.E."/>
            <person name="Kallscheuer N."/>
            <person name="Luecker S."/>
            <person name="Lage O.M."/>
            <person name="Pohl T."/>
            <person name="Merkel B.J."/>
            <person name="Hornburger P."/>
            <person name="Mueller R.-W."/>
            <person name="Bruemmer F."/>
            <person name="Labrenz M."/>
            <person name="Spormann A.M."/>
            <person name="Op den Camp H."/>
            <person name="Overmann J."/>
            <person name="Amann R."/>
            <person name="Jetten M.S.M."/>
            <person name="Mascher T."/>
            <person name="Medema M.H."/>
            <person name="Devos D.P."/>
            <person name="Kaster A.-K."/>
            <person name="Ovreas L."/>
            <person name="Rohde M."/>
            <person name="Galperin M.Y."/>
            <person name="Jogler C."/>
        </authorList>
    </citation>
    <scope>NUCLEOTIDE SEQUENCE [LARGE SCALE GENOMIC DNA]</scope>
    <source>
        <strain evidence="1 2">Pla110</strain>
    </source>
</reference>
<organism evidence="1 2">
    <name type="scientific">Polystyrenella longa</name>
    <dbReference type="NCBI Taxonomy" id="2528007"/>
    <lineage>
        <taxon>Bacteria</taxon>
        <taxon>Pseudomonadati</taxon>
        <taxon>Planctomycetota</taxon>
        <taxon>Planctomycetia</taxon>
        <taxon>Planctomycetales</taxon>
        <taxon>Planctomycetaceae</taxon>
        <taxon>Polystyrenella</taxon>
    </lineage>
</organism>